<evidence type="ECO:0000256" key="6">
    <source>
        <dbReference type="SAM" id="Phobius"/>
    </source>
</evidence>
<keyword evidence="2 6" id="KW-0812">Transmembrane</keyword>
<feature type="transmembrane region" description="Helical" evidence="6">
    <location>
        <begin position="312"/>
        <end position="332"/>
    </location>
</feature>
<reference evidence="7 8" key="1">
    <citation type="submission" date="2014-09" db="EMBL/GenBank/DDBJ databases">
        <authorList>
            <person name="Ellenberger Sabrina"/>
        </authorList>
    </citation>
    <scope>NUCLEOTIDE SEQUENCE [LARGE SCALE GENOMIC DNA]</scope>
    <source>
        <strain evidence="7 8">CBS 412.66</strain>
    </source>
</reference>
<feature type="transmembrane region" description="Helical" evidence="6">
    <location>
        <begin position="279"/>
        <end position="300"/>
    </location>
</feature>
<organism evidence="7 8">
    <name type="scientific">Parasitella parasitica</name>
    <dbReference type="NCBI Taxonomy" id="35722"/>
    <lineage>
        <taxon>Eukaryota</taxon>
        <taxon>Fungi</taxon>
        <taxon>Fungi incertae sedis</taxon>
        <taxon>Mucoromycota</taxon>
        <taxon>Mucoromycotina</taxon>
        <taxon>Mucoromycetes</taxon>
        <taxon>Mucorales</taxon>
        <taxon>Mucorineae</taxon>
        <taxon>Mucoraceae</taxon>
        <taxon>Parasitella</taxon>
    </lineage>
</organism>
<dbReference type="GO" id="GO:0006882">
    <property type="term" value="P:intracellular zinc ion homeostasis"/>
    <property type="evidence" value="ECO:0007669"/>
    <property type="project" value="TreeGrafter"/>
</dbReference>
<dbReference type="PANTHER" id="PTHR20855:SF97">
    <property type="entry name" value="ADIPOR-LIKE RECEPTOR IZH3-RELATED"/>
    <property type="match status" value="1"/>
</dbReference>
<accession>A0A0B7N2Y0</accession>
<feature type="transmembrane region" description="Helical" evidence="6">
    <location>
        <begin position="352"/>
        <end position="373"/>
    </location>
</feature>
<evidence type="ECO:0000256" key="3">
    <source>
        <dbReference type="ARBA" id="ARBA00022989"/>
    </source>
</evidence>
<evidence type="ECO:0000256" key="4">
    <source>
        <dbReference type="ARBA" id="ARBA00023136"/>
    </source>
</evidence>
<name>A0A0B7N2Y0_9FUNG</name>
<evidence type="ECO:0000313" key="8">
    <source>
        <dbReference type="Proteomes" id="UP000054107"/>
    </source>
</evidence>
<dbReference type="Pfam" id="PF03006">
    <property type="entry name" value="HlyIII"/>
    <property type="match status" value="1"/>
</dbReference>
<feature type="binding site" evidence="5">
    <location>
        <position position="355"/>
    </location>
    <ligand>
        <name>Zn(2+)</name>
        <dbReference type="ChEBI" id="CHEBI:29105"/>
    </ligand>
</feature>
<dbReference type="InterPro" id="IPR004254">
    <property type="entry name" value="AdipoR/HlyIII-related"/>
</dbReference>
<keyword evidence="4 6" id="KW-0472">Membrane</keyword>
<protein>
    <submittedName>
        <fullName evidence="7">Uncharacterized protein</fullName>
    </submittedName>
</protein>
<evidence type="ECO:0000256" key="5">
    <source>
        <dbReference type="PIRSR" id="PIRSR604254-1"/>
    </source>
</evidence>
<dbReference type="Proteomes" id="UP000054107">
    <property type="component" value="Unassembled WGS sequence"/>
</dbReference>
<evidence type="ECO:0000256" key="1">
    <source>
        <dbReference type="ARBA" id="ARBA00004141"/>
    </source>
</evidence>
<feature type="binding site" evidence="5">
    <location>
        <position position="351"/>
    </location>
    <ligand>
        <name>Zn(2+)</name>
        <dbReference type="ChEBI" id="CHEBI:29105"/>
    </ligand>
</feature>
<keyword evidence="3 6" id="KW-1133">Transmembrane helix</keyword>
<dbReference type="EMBL" id="LN722203">
    <property type="protein sequence ID" value="CEP09778.1"/>
    <property type="molecule type" value="Genomic_DNA"/>
</dbReference>
<feature type="transmembrane region" description="Helical" evidence="6">
    <location>
        <begin position="253"/>
        <end position="273"/>
    </location>
</feature>
<evidence type="ECO:0000313" key="7">
    <source>
        <dbReference type="EMBL" id="CEP09778.1"/>
    </source>
</evidence>
<sequence length="384" mass="43690">MAPPQIAEQPLLGDDFLSDQSNLHLRRYSQSHVISASSAKENLTVPYTRGRSFSTSVVPGSSLAAQILATVNNKLKTKEEYDDPSFLEYMDGQIHETWEIAKALMLGSKRLLLIEELPKDRQENQYVLSGYRFYRNSKDCLRSLFTLHNETMNIWSHLLGFFFFLYLSVNVFQRKFPEASNQDLVMFTAFCLASLTCLLCSSIYHTFVCHSAHHIKSFTATLDYIGITFLITASISMVVHFGFYCDPIPRSRYMLFSCSIGSIGVILPFFRFFDTKRYRPLRIGLFVAMAFSSAVPLLHLTTVKGTIATGAFLKPALLGALMYICGVIVYGKRFPEKFFPGKFDAAGMTSHAIWHVFVCLGIFFHYIGSFHFYNLREEYGCMLN</sequence>
<feature type="transmembrane region" description="Helical" evidence="6">
    <location>
        <begin position="154"/>
        <end position="172"/>
    </location>
</feature>
<dbReference type="GO" id="GO:0046872">
    <property type="term" value="F:metal ion binding"/>
    <property type="evidence" value="ECO:0007669"/>
    <property type="project" value="UniProtKB-KW"/>
</dbReference>
<keyword evidence="8" id="KW-1185">Reference proteome</keyword>
<keyword evidence="5" id="KW-0862">Zinc</keyword>
<keyword evidence="5" id="KW-0479">Metal-binding</keyword>
<feature type="binding site" evidence="5">
    <location>
        <position position="205"/>
    </location>
    <ligand>
        <name>Zn(2+)</name>
        <dbReference type="ChEBI" id="CHEBI:29105"/>
    </ligand>
</feature>
<dbReference type="GO" id="GO:0016020">
    <property type="term" value="C:membrane"/>
    <property type="evidence" value="ECO:0007669"/>
    <property type="project" value="UniProtKB-SubCell"/>
</dbReference>
<evidence type="ECO:0000256" key="2">
    <source>
        <dbReference type="ARBA" id="ARBA00022692"/>
    </source>
</evidence>
<comment type="subcellular location">
    <subcellularLocation>
        <location evidence="1">Membrane</location>
        <topology evidence="1">Multi-pass membrane protein</topology>
    </subcellularLocation>
</comment>
<dbReference type="STRING" id="35722.A0A0B7N2Y0"/>
<dbReference type="GO" id="GO:0038023">
    <property type="term" value="F:signaling receptor activity"/>
    <property type="evidence" value="ECO:0007669"/>
    <property type="project" value="TreeGrafter"/>
</dbReference>
<dbReference type="AlphaFoldDB" id="A0A0B7N2Y0"/>
<gene>
    <name evidence="7" type="primary">PARPA_03331.1 scaffold 7264</name>
</gene>
<feature type="transmembrane region" description="Helical" evidence="6">
    <location>
        <begin position="224"/>
        <end position="244"/>
    </location>
</feature>
<dbReference type="PANTHER" id="PTHR20855">
    <property type="entry name" value="ADIPOR/PROGESTIN RECEPTOR-RELATED"/>
    <property type="match status" value="1"/>
</dbReference>
<feature type="transmembrane region" description="Helical" evidence="6">
    <location>
        <begin position="184"/>
        <end position="204"/>
    </location>
</feature>
<dbReference type="OrthoDB" id="5585746at2759"/>
<proteinExistence type="predicted"/>